<dbReference type="Proteomes" id="UP000192591">
    <property type="component" value="Unassembled WGS sequence"/>
</dbReference>
<accession>A0A1V9A5Y3</accession>
<evidence type="ECO:0000313" key="3">
    <source>
        <dbReference type="EMBL" id="OQO92549.1"/>
    </source>
</evidence>
<dbReference type="InterPro" id="IPR001155">
    <property type="entry name" value="OxRdtase_FMN_N"/>
</dbReference>
<dbReference type="InterPro" id="IPR045247">
    <property type="entry name" value="Oye-like"/>
</dbReference>
<dbReference type="GO" id="GO:0016491">
    <property type="term" value="F:oxidoreductase activity"/>
    <property type="evidence" value="ECO:0007669"/>
    <property type="project" value="InterPro"/>
</dbReference>
<comment type="caution">
    <text evidence="3">The sequence shown here is derived from an EMBL/GenBank/DDBJ whole genome shotgun (WGS) entry which is preliminary data.</text>
</comment>
<evidence type="ECO:0000256" key="1">
    <source>
        <dbReference type="SAM" id="MobiDB-lite"/>
    </source>
</evidence>
<dbReference type="STRING" id="1962155.B1813_10230"/>
<dbReference type="RefSeq" id="WP_081191595.1">
    <property type="nucleotide sequence ID" value="NZ_MWIH01000005.1"/>
</dbReference>
<gene>
    <name evidence="3" type="ORF">B1813_10230</name>
</gene>
<dbReference type="CDD" id="cd02803">
    <property type="entry name" value="OYE_like_FMN_family"/>
    <property type="match status" value="1"/>
</dbReference>
<dbReference type="GO" id="GO:0010181">
    <property type="term" value="F:FMN binding"/>
    <property type="evidence" value="ECO:0007669"/>
    <property type="project" value="InterPro"/>
</dbReference>
<dbReference type="Pfam" id="PF00724">
    <property type="entry name" value="Oxidored_FMN"/>
    <property type="match status" value="1"/>
</dbReference>
<feature type="region of interest" description="Disordered" evidence="1">
    <location>
        <begin position="114"/>
        <end position="142"/>
    </location>
</feature>
<reference evidence="3 4" key="1">
    <citation type="submission" date="2017-02" db="EMBL/GenBank/DDBJ databases">
        <title>Draft genome of Saccharomonospora sp. 154.</title>
        <authorList>
            <person name="Alonso-Carmona G.S."/>
            <person name="De La Haba R."/>
            <person name="Vera-Gargallo B."/>
            <person name="Sandoval-Trujillo A.H."/>
            <person name="Ramirez-Duran N."/>
            <person name="Ventosa A."/>
        </authorList>
    </citation>
    <scope>NUCLEOTIDE SEQUENCE [LARGE SCALE GENOMIC DNA]</scope>
    <source>
        <strain evidence="3 4">LRS4.154</strain>
    </source>
</reference>
<proteinExistence type="predicted"/>
<dbReference type="InterPro" id="IPR013785">
    <property type="entry name" value="Aldolase_TIM"/>
</dbReference>
<dbReference type="Gene3D" id="3.20.20.70">
    <property type="entry name" value="Aldolase class I"/>
    <property type="match status" value="1"/>
</dbReference>
<dbReference type="PANTHER" id="PTHR22893:SF91">
    <property type="entry name" value="NADPH DEHYDROGENASE 2-RELATED"/>
    <property type="match status" value="1"/>
</dbReference>
<dbReference type="AlphaFoldDB" id="A0A1V9A5Y3"/>
<feature type="domain" description="NADH:flavin oxidoreductase/NADH oxidase N-terminal" evidence="2">
    <location>
        <begin position="7"/>
        <end position="342"/>
    </location>
</feature>
<evidence type="ECO:0000313" key="4">
    <source>
        <dbReference type="Proteomes" id="UP000192591"/>
    </source>
</evidence>
<organism evidence="3 4">
    <name type="scientific">Saccharomonospora piscinae</name>
    <dbReference type="NCBI Taxonomy" id="687388"/>
    <lineage>
        <taxon>Bacteria</taxon>
        <taxon>Bacillati</taxon>
        <taxon>Actinomycetota</taxon>
        <taxon>Actinomycetes</taxon>
        <taxon>Pseudonocardiales</taxon>
        <taxon>Pseudonocardiaceae</taxon>
        <taxon>Saccharomonospora</taxon>
    </lineage>
</organism>
<evidence type="ECO:0000259" key="2">
    <source>
        <dbReference type="Pfam" id="PF00724"/>
    </source>
</evidence>
<dbReference type="PANTHER" id="PTHR22893">
    <property type="entry name" value="NADH OXIDOREDUCTASE-RELATED"/>
    <property type="match status" value="1"/>
</dbReference>
<keyword evidence="4" id="KW-1185">Reference proteome</keyword>
<sequence length="365" mass="38718">MSVPDPLLTPVGLGRLSLPNRVAVAPMTRISATGDGRATRRMAAYYARFARGGFGLVITEGVYPDDQYSQGYRNQPGLATAAQARAWRPVVDAVHEAGGAIVAQLMHAGGQAQSNDHREHTVGPSAIAPRGEQLPTYRGSGRFPTPRALTLAEIAEVRRGFVAAARRAVEAGFDGVELHGANGYLLDQFLTDYTNQRTDHYGGGVENRLRLAAEICDDVLQAVGSETTVGIRISQTKVGDLEHRWAGRSKDAEIVFSGLGQVGPHYVHTTEPDATAAAFDDGRETLAEHARQHSGVPVLANGGLGDAEKARAVLRSGGADVVSLGKAALTDRDWVRTARDGRGPAPRALVELLAPLADIKDSELA</sequence>
<dbReference type="EMBL" id="MWIH01000005">
    <property type="protein sequence ID" value="OQO92549.1"/>
    <property type="molecule type" value="Genomic_DNA"/>
</dbReference>
<protein>
    <submittedName>
        <fullName evidence="3">NADH:flavin oxidoreductase</fullName>
    </submittedName>
</protein>
<dbReference type="SUPFAM" id="SSF51395">
    <property type="entry name" value="FMN-linked oxidoreductases"/>
    <property type="match status" value="1"/>
</dbReference>
<name>A0A1V9A5Y3_SACPI</name>